<evidence type="ECO:0000313" key="3">
    <source>
        <dbReference type="Proteomes" id="UP000700815"/>
    </source>
</evidence>
<evidence type="ECO:0000256" key="1">
    <source>
        <dbReference type="SAM" id="MobiDB-lite"/>
    </source>
</evidence>
<sequence>TAQADDTFVNLGRMPRRVSSRPHAVNTLLRSLDPGHFAQSAAGQPGQPGQTGAQPAANVHISLNGASAPKMRNTRKEQQ</sequence>
<keyword evidence="3" id="KW-1185">Reference proteome</keyword>
<proteinExistence type="predicted"/>
<gene>
    <name evidence="2" type="ORF">KIH79_12160</name>
</gene>
<protein>
    <submittedName>
        <fullName evidence="2">Uncharacterized protein</fullName>
    </submittedName>
</protein>
<dbReference type="RefSeq" id="WP_219059612.1">
    <property type="nucleotide sequence ID" value="NZ_JAHBBH010000059.1"/>
</dbReference>
<feature type="compositionally biased region" description="Low complexity" evidence="1">
    <location>
        <begin position="38"/>
        <end position="57"/>
    </location>
</feature>
<accession>A0ABS6WHY2</accession>
<evidence type="ECO:0000313" key="2">
    <source>
        <dbReference type="EMBL" id="MBW3093656.1"/>
    </source>
</evidence>
<name>A0ABS6WHY2_9BIFI</name>
<dbReference type="Proteomes" id="UP000700815">
    <property type="component" value="Unassembled WGS sequence"/>
</dbReference>
<reference evidence="2 3" key="1">
    <citation type="submission" date="2021-05" db="EMBL/GenBank/DDBJ databases">
        <title>Phylogenetic classification of ten novel species belonging to the genus Bifidobacterium comprising B. colchicus sp. nov., B. abeli sp. nov., B. bicoloris sp. nov., B. guerezis sp. nov., B. rosaliae sp. nov., B. santillanensis sp. nov., B. argentati sp. nov., B. amazzoni sp. nov., B. pluviali sp. nov., and B. pinnaculum sp. nov.</title>
        <authorList>
            <person name="Lugli G.A."/>
            <person name="Ruiz Garcia L."/>
            <person name="Margolles A."/>
            <person name="Ventura M."/>
        </authorList>
    </citation>
    <scope>NUCLEOTIDE SEQUENCE [LARGE SCALE GENOMIC DNA]</scope>
    <source>
        <strain evidence="2 3">82T10</strain>
    </source>
</reference>
<feature type="non-terminal residue" evidence="2">
    <location>
        <position position="1"/>
    </location>
</feature>
<dbReference type="EMBL" id="JAHBBH010000059">
    <property type="protein sequence ID" value="MBW3093656.1"/>
    <property type="molecule type" value="Genomic_DNA"/>
</dbReference>
<organism evidence="2 3">
    <name type="scientific">Bifidobacterium miconis</name>
    <dbReference type="NCBI Taxonomy" id="2834435"/>
    <lineage>
        <taxon>Bacteria</taxon>
        <taxon>Bacillati</taxon>
        <taxon>Actinomycetota</taxon>
        <taxon>Actinomycetes</taxon>
        <taxon>Bifidobacteriales</taxon>
        <taxon>Bifidobacteriaceae</taxon>
        <taxon>Bifidobacterium</taxon>
    </lineage>
</organism>
<comment type="caution">
    <text evidence="2">The sequence shown here is derived from an EMBL/GenBank/DDBJ whole genome shotgun (WGS) entry which is preliminary data.</text>
</comment>
<feature type="region of interest" description="Disordered" evidence="1">
    <location>
        <begin position="36"/>
        <end position="79"/>
    </location>
</feature>